<dbReference type="Pfam" id="PF18052">
    <property type="entry name" value="Rx_N"/>
    <property type="match status" value="1"/>
</dbReference>
<evidence type="ECO:0000256" key="2">
    <source>
        <dbReference type="ARBA" id="ARBA00022741"/>
    </source>
</evidence>
<feature type="domain" description="Disease resistance N-terminal" evidence="4">
    <location>
        <begin position="5"/>
        <end position="92"/>
    </location>
</feature>
<dbReference type="AlphaFoldDB" id="A0A7J7CAI5"/>
<name>A0A7J7CAI5_TRIWF</name>
<evidence type="ECO:0000256" key="3">
    <source>
        <dbReference type="ARBA" id="ARBA00022821"/>
    </source>
</evidence>
<organism evidence="6 7">
    <name type="scientific">Tripterygium wilfordii</name>
    <name type="common">Thunder God vine</name>
    <dbReference type="NCBI Taxonomy" id="458696"/>
    <lineage>
        <taxon>Eukaryota</taxon>
        <taxon>Viridiplantae</taxon>
        <taxon>Streptophyta</taxon>
        <taxon>Embryophyta</taxon>
        <taxon>Tracheophyta</taxon>
        <taxon>Spermatophyta</taxon>
        <taxon>Magnoliopsida</taxon>
        <taxon>eudicotyledons</taxon>
        <taxon>Gunneridae</taxon>
        <taxon>Pentapetalae</taxon>
        <taxon>rosids</taxon>
        <taxon>fabids</taxon>
        <taxon>Celastrales</taxon>
        <taxon>Celastraceae</taxon>
        <taxon>Tripterygium</taxon>
    </lineage>
</organism>
<dbReference type="PANTHER" id="PTHR47186">
    <property type="entry name" value="LEUCINE-RICH REPEAT-CONTAINING PROTEIN 57"/>
    <property type="match status" value="1"/>
</dbReference>
<proteinExistence type="predicted"/>
<keyword evidence="2" id="KW-0547">Nucleotide-binding</keyword>
<dbReference type="Gene3D" id="1.20.5.4130">
    <property type="match status" value="1"/>
</dbReference>
<evidence type="ECO:0008006" key="8">
    <source>
        <dbReference type="Google" id="ProtNLM"/>
    </source>
</evidence>
<evidence type="ECO:0000256" key="1">
    <source>
        <dbReference type="ARBA" id="ARBA00022737"/>
    </source>
</evidence>
<sequence length="595" mass="67669">MEEAMVKFLIQKLESLPFQVTETFLGHEDQIARLTGTFKEITSFTEVVSRIDGDAAILSWATELRDLIFDLENNIDEFMIQMDQQSVSDKRVLNDGFRAQLQNIEGRLLQNVQRMHDIKLPTANEGDKEENIINSEVMAEAREYIKQLVNKGMLQVKEEEGDGGMKLKVPFMHREFLVSENIFTIINADSSLPKPTRRISIYTDIEKLAFNLKDLQPRSLFFFENQGPSDGNWLDFQWAKFLRVLDLEESGIKSLPDEIGDLIHMTYLGLKGTDINELPPTVGNLQYIQTLDIRRCRIAELSAEVLKLGRLRHLKMFKTDVVGGIKPPPGLGEWKNLLTLTGIHPGDTVATELSELIQLRRLGVMNVAEENANELFASIMKMQSLLSLSLEAKHSFDGQRLVLLESFSPPSFLRKLRLEGQLEKIPSWFGLMDKLTNLRLGFSHLSENPASVLQLLPNLRKLTLWQAYDAKQLGKEFCRAGGFPKLEFLMIASDVLEEWTELEEGALPSLQYLHLHSCVKLRMLPEGLQNVTTLKTLNLLPLLDDHLERLKLDGGEENYKIKHIQSISVLPMSVLNSLWSDPESPCTQQGMVDED</sequence>
<reference evidence="6 7" key="1">
    <citation type="journal article" date="2020" name="Nat. Commun.">
        <title>Genome of Tripterygium wilfordii and identification of cytochrome P450 involved in triptolide biosynthesis.</title>
        <authorList>
            <person name="Tu L."/>
            <person name="Su P."/>
            <person name="Zhang Z."/>
            <person name="Gao L."/>
            <person name="Wang J."/>
            <person name="Hu T."/>
            <person name="Zhou J."/>
            <person name="Zhang Y."/>
            <person name="Zhao Y."/>
            <person name="Liu Y."/>
            <person name="Song Y."/>
            <person name="Tong Y."/>
            <person name="Lu Y."/>
            <person name="Yang J."/>
            <person name="Xu C."/>
            <person name="Jia M."/>
            <person name="Peters R.J."/>
            <person name="Huang L."/>
            <person name="Gao W."/>
        </authorList>
    </citation>
    <scope>NUCLEOTIDE SEQUENCE [LARGE SCALE GENOMIC DNA]</scope>
    <source>
        <strain evidence="7">cv. XIE 37</strain>
        <tissue evidence="6">Leaf</tissue>
    </source>
</reference>
<feature type="domain" description="Disease resistance R13L4/SHOC-2-like LRR" evidence="5">
    <location>
        <begin position="218"/>
        <end position="537"/>
    </location>
</feature>
<evidence type="ECO:0000313" key="6">
    <source>
        <dbReference type="EMBL" id="KAF5730877.1"/>
    </source>
</evidence>
<evidence type="ECO:0000259" key="5">
    <source>
        <dbReference type="Pfam" id="PF23598"/>
    </source>
</evidence>
<comment type="caution">
    <text evidence="6">The sequence shown here is derived from an EMBL/GenBank/DDBJ whole genome shotgun (WGS) entry which is preliminary data.</text>
</comment>
<gene>
    <name evidence="6" type="ORF">HS088_TW19G00479</name>
</gene>
<dbReference type="Gene3D" id="3.80.10.10">
    <property type="entry name" value="Ribonuclease Inhibitor"/>
    <property type="match status" value="1"/>
</dbReference>
<dbReference type="EMBL" id="JAAARO010000019">
    <property type="protein sequence ID" value="KAF5730877.1"/>
    <property type="molecule type" value="Genomic_DNA"/>
</dbReference>
<keyword evidence="7" id="KW-1185">Reference proteome</keyword>
<evidence type="ECO:0000259" key="4">
    <source>
        <dbReference type="Pfam" id="PF18052"/>
    </source>
</evidence>
<dbReference type="GO" id="GO:0000166">
    <property type="term" value="F:nucleotide binding"/>
    <property type="evidence" value="ECO:0007669"/>
    <property type="project" value="UniProtKB-KW"/>
</dbReference>
<dbReference type="InterPro" id="IPR055414">
    <property type="entry name" value="LRR_R13L4/SHOC2-like"/>
</dbReference>
<keyword evidence="3" id="KW-0611">Plant defense</keyword>
<accession>A0A7J7CAI5</accession>
<dbReference type="Pfam" id="PF23598">
    <property type="entry name" value="LRR_14"/>
    <property type="match status" value="1"/>
</dbReference>
<protein>
    <recommendedName>
        <fullName evidence="8">Rx N-terminal domain-containing protein</fullName>
    </recommendedName>
</protein>
<evidence type="ECO:0000313" key="7">
    <source>
        <dbReference type="Proteomes" id="UP000593562"/>
    </source>
</evidence>
<dbReference type="SUPFAM" id="SSF52058">
    <property type="entry name" value="L domain-like"/>
    <property type="match status" value="1"/>
</dbReference>
<dbReference type="GO" id="GO:0006952">
    <property type="term" value="P:defense response"/>
    <property type="evidence" value="ECO:0007669"/>
    <property type="project" value="UniProtKB-KW"/>
</dbReference>
<dbReference type="InterPro" id="IPR032675">
    <property type="entry name" value="LRR_dom_sf"/>
</dbReference>
<dbReference type="PANTHER" id="PTHR47186:SF35">
    <property type="entry name" value="RX N-TERMINAL DOMAIN-CONTAINING PROTEIN"/>
    <property type="match status" value="1"/>
</dbReference>
<keyword evidence="1" id="KW-0677">Repeat</keyword>
<dbReference type="InterPro" id="IPR041118">
    <property type="entry name" value="Rx_N"/>
</dbReference>
<dbReference type="Proteomes" id="UP000593562">
    <property type="component" value="Unassembled WGS sequence"/>
</dbReference>
<dbReference type="InParanoid" id="A0A7J7CAI5"/>